<accession>A0A2N7C6W3</accession>
<dbReference type="SUPFAM" id="SSF55729">
    <property type="entry name" value="Acyl-CoA N-acyltransferases (Nat)"/>
    <property type="match status" value="1"/>
</dbReference>
<keyword evidence="2" id="KW-0808">Transferase</keyword>
<evidence type="ECO:0000313" key="3">
    <source>
        <dbReference type="Proteomes" id="UP000235778"/>
    </source>
</evidence>
<dbReference type="InterPro" id="IPR016181">
    <property type="entry name" value="Acyl_CoA_acyltransferase"/>
</dbReference>
<organism evidence="2 3">
    <name type="scientific">Vibrio lentus</name>
    <dbReference type="NCBI Taxonomy" id="136468"/>
    <lineage>
        <taxon>Bacteria</taxon>
        <taxon>Pseudomonadati</taxon>
        <taxon>Pseudomonadota</taxon>
        <taxon>Gammaproteobacteria</taxon>
        <taxon>Vibrionales</taxon>
        <taxon>Vibrionaceae</taxon>
        <taxon>Vibrio</taxon>
    </lineage>
</organism>
<dbReference type="RefSeq" id="WP_102267431.1">
    <property type="nucleotide sequence ID" value="NZ_MCSH01000124.1"/>
</dbReference>
<dbReference type="Pfam" id="PF00583">
    <property type="entry name" value="Acetyltransf_1"/>
    <property type="match status" value="1"/>
</dbReference>
<proteinExistence type="predicted"/>
<sequence length="141" mass="16478">MDIIFTHSPSPQDIDQIYQGLGDFNRRFIPEITDESFAIFVRDKSGEILGGLTGFIYMTSVQIRFLWLTEKERNQGYGAALIRKIEMYCKEREISNIAVDTYTFQAPDFYESHGFKEVGRYKDYLKEGVDKIFYQKALIDD</sequence>
<dbReference type="GO" id="GO:0016747">
    <property type="term" value="F:acyltransferase activity, transferring groups other than amino-acyl groups"/>
    <property type="evidence" value="ECO:0007669"/>
    <property type="project" value="InterPro"/>
</dbReference>
<comment type="caution">
    <text evidence="2">The sequence shown here is derived from an EMBL/GenBank/DDBJ whole genome shotgun (WGS) entry which is preliminary data.</text>
</comment>
<dbReference type="CDD" id="cd04301">
    <property type="entry name" value="NAT_SF"/>
    <property type="match status" value="1"/>
</dbReference>
<gene>
    <name evidence="2" type="ORF">BCV30_21415</name>
</gene>
<reference evidence="3" key="1">
    <citation type="submission" date="2016-07" db="EMBL/GenBank/DDBJ databases">
        <title>Nontailed viruses are major unrecognized killers of bacteria in the ocean.</title>
        <authorList>
            <person name="Kauffman K."/>
            <person name="Hussain F."/>
            <person name="Yang J."/>
            <person name="Arevalo P."/>
            <person name="Brown J."/>
            <person name="Cutler M."/>
            <person name="Kelly L."/>
            <person name="Polz M.F."/>
        </authorList>
    </citation>
    <scope>NUCLEOTIDE SEQUENCE [LARGE SCALE GENOMIC DNA]</scope>
    <source>
        <strain evidence="3">10N.286.55.C1</strain>
    </source>
</reference>
<protein>
    <submittedName>
        <fullName evidence="2">Histone acetyltransferase</fullName>
    </submittedName>
</protein>
<dbReference type="Proteomes" id="UP000235778">
    <property type="component" value="Unassembled WGS sequence"/>
</dbReference>
<dbReference type="PROSITE" id="PS51186">
    <property type="entry name" value="GNAT"/>
    <property type="match status" value="1"/>
</dbReference>
<dbReference type="AlphaFoldDB" id="A0A2N7C6W3"/>
<name>A0A2N7C6W3_9VIBR</name>
<evidence type="ECO:0000313" key="2">
    <source>
        <dbReference type="EMBL" id="PME73443.1"/>
    </source>
</evidence>
<feature type="domain" description="N-acetyltransferase" evidence="1">
    <location>
        <begin position="4"/>
        <end position="139"/>
    </location>
</feature>
<dbReference type="InterPro" id="IPR000182">
    <property type="entry name" value="GNAT_dom"/>
</dbReference>
<dbReference type="Gene3D" id="3.40.630.30">
    <property type="match status" value="1"/>
</dbReference>
<dbReference type="EMBL" id="MCSI01000013">
    <property type="protein sequence ID" value="PME73443.1"/>
    <property type="molecule type" value="Genomic_DNA"/>
</dbReference>
<evidence type="ECO:0000259" key="1">
    <source>
        <dbReference type="PROSITE" id="PS51186"/>
    </source>
</evidence>